<reference evidence="3 4" key="1">
    <citation type="submission" date="2012-08" db="EMBL/GenBank/DDBJ databases">
        <title>Oryza genome evolution.</title>
        <authorList>
            <person name="Wing R.A."/>
        </authorList>
    </citation>
    <scope>NUCLEOTIDE SEQUENCE</scope>
</reference>
<proteinExistence type="predicted"/>
<dbReference type="STRING" id="77586.A0A0D9XQY5"/>
<dbReference type="AlphaFoldDB" id="A0A0D9XQY5"/>
<evidence type="ECO:0000313" key="4">
    <source>
        <dbReference type="Proteomes" id="UP000032180"/>
    </source>
</evidence>
<dbReference type="Proteomes" id="UP000032180">
    <property type="component" value="Chromosome 11"/>
</dbReference>
<evidence type="ECO:0000256" key="2">
    <source>
        <dbReference type="ARBA" id="ARBA00022842"/>
    </source>
</evidence>
<dbReference type="PANTHER" id="PTHR31009">
    <property type="entry name" value="S-ADENOSYL-L-METHIONINE:CARBOXYL METHYLTRANSFERASE FAMILY PROTEIN"/>
    <property type="match status" value="1"/>
</dbReference>
<organism evidence="3 4">
    <name type="scientific">Leersia perrieri</name>
    <dbReference type="NCBI Taxonomy" id="77586"/>
    <lineage>
        <taxon>Eukaryota</taxon>
        <taxon>Viridiplantae</taxon>
        <taxon>Streptophyta</taxon>
        <taxon>Embryophyta</taxon>
        <taxon>Tracheophyta</taxon>
        <taxon>Spermatophyta</taxon>
        <taxon>Magnoliopsida</taxon>
        <taxon>Liliopsida</taxon>
        <taxon>Poales</taxon>
        <taxon>Poaceae</taxon>
        <taxon>BOP clade</taxon>
        <taxon>Oryzoideae</taxon>
        <taxon>Oryzeae</taxon>
        <taxon>Oryzinae</taxon>
        <taxon>Leersia</taxon>
    </lineage>
</organism>
<dbReference type="Gene3D" id="1.10.1200.270">
    <property type="entry name" value="Methyltransferase, alpha-helical capping domain"/>
    <property type="match status" value="1"/>
</dbReference>
<dbReference type="GO" id="GO:0046872">
    <property type="term" value="F:metal ion binding"/>
    <property type="evidence" value="ECO:0007669"/>
    <property type="project" value="UniProtKB-KW"/>
</dbReference>
<reference evidence="3" key="3">
    <citation type="submission" date="2015-04" db="UniProtKB">
        <authorList>
            <consortium name="EnsemblPlants"/>
        </authorList>
    </citation>
    <scope>IDENTIFICATION</scope>
</reference>
<keyword evidence="4" id="KW-1185">Reference proteome</keyword>
<sequence>MKIERDFHMTERDGETSYARNSRMQLLEQFERSIAQNCACKGLQPPPHYIVGVPGSFYTRLFPCNSVHLFHSSFSLMWLSQVPEHLDGNMNEGNIHIGETTPLSVAKLYQDQFEKDFSRCGTKNLSQVAIYMVLTVPGRKSNDMFHAGGMTIAFELLSKALHTLVAKGHVEKGELDSFNVPIYLPSADELRQLVQKNELLDIGDIHIISTSWNPMDDDLGPAVDGAAAAQAAGKSISATLRAGMESLIMSHFRESIVDELFAVFVRNITNHIENVVEMSSLTVISLSLQARQ</sequence>
<evidence type="ECO:0000256" key="1">
    <source>
        <dbReference type="ARBA" id="ARBA00022723"/>
    </source>
</evidence>
<dbReference type="InterPro" id="IPR005299">
    <property type="entry name" value="MeTrfase_7"/>
</dbReference>
<dbReference type="EnsemblPlants" id="LPERR11G07660.2">
    <property type="protein sequence ID" value="LPERR11G07660.2"/>
    <property type="gene ID" value="LPERR11G07660"/>
</dbReference>
<dbReference type="eggNOG" id="ENOG502QQYU">
    <property type="taxonomic scope" value="Eukaryota"/>
</dbReference>
<accession>A0A0D9XQY5</accession>
<name>A0A0D9XQY5_9ORYZ</name>
<dbReference type="InterPro" id="IPR042086">
    <property type="entry name" value="MeTrfase_capping"/>
</dbReference>
<dbReference type="GO" id="GO:0008168">
    <property type="term" value="F:methyltransferase activity"/>
    <property type="evidence" value="ECO:0007669"/>
    <property type="project" value="InterPro"/>
</dbReference>
<evidence type="ECO:0000313" key="3">
    <source>
        <dbReference type="EnsemblPlants" id="LPERR11G07660.2"/>
    </source>
</evidence>
<dbReference type="Gramene" id="LPERR11G07660.2">
    <property type="protein sequence ID" value="LPERR11G07660.2"/>
    <property type="gene ID" value="LPERR11G07660"/>
</dbReference>
<dbReference type="SUPFAM" id="SSF53335">
    <property type="entry name" value="S-adenosyl-L-methionine-dependent methyltransferases"/>
    <property type="match status" value="1"/>
</dbReference>
<evidence type="ECO:0008006" key="5">
    <source>
        <dbReference type="Google" id="ProtNLM"/>
    </source>
</evidence>
<reference evidence="4" key="2">
    <citation type="submission" date="2013-12" db="EMBL/GenBank/DDBJ databases">
        <authorList>
            <person name="Yu Y."/>
            <person name="Lee S."/>
            <person name="de Baynast K."/>
            <person name="Wissotski M."/>
            <person name="Liu L."/>
            <person name="Talag J."/>
            <person name="Goicoechea J."/>
            <person name="Angelova A."/>
            <person name="Jetty R."/>
            <person name="Kudrna D."/>
            <person name="Golser W."/>
            <person name="Rivera L."/>
            <person name="Zhang J."/>
            <person name="Wing R."/>
        </authorList>
    </citation>
    <scope>NUCLEOTIDE SEQUENCE</scope>
</reference>
<dbReference type="Gene3D" id="3.40.50.150">
    <property type="entry name" value="Vaccinia Virus protein VP39"/>
    <property type="match status" value="1"/>
</dbReference>
<keyword evidence="1" id="KW-0479">Metal-binding</keyword>
<keyword evidence="2" id="KW-0460">Magnesium</keyword>
<protein>
    <recommendedName>
        <fullName evidence="5">Jasmonate O-methyltransferase</fullName>
    </recommendedName>
</protein>
<dbReference type="InterPro" id="IPR029063">
    <property type="entry name" value="SAM-dependent_MTases_sf"/>
</dbReference>
<dbReference type="Pfam" id="PF03492">
    <property type="entry name" value="Methyltransf_7"/>
    <property type="match status" value="1"/>
</dbReference>